<evidence type="ECO:0000259" key="7">
    <source>
        <dbReference type="PROSITE" id="PS51002"/>
    </source>
</evidence>
<name>A0A543PEQ7_9ACTN</name>
<dbReference type="Pfam" id="PF13631">
    <property type="entry name" value="Cytochrom_B_N_2"/>
    <property type="match status" value="1"/>
</dbReference>
<dbReference type="GO" id="GO:0016491">
    <property type="term" value="F:oxidoreductase activity"/>
    <property type="evidence" value="ECO:0007669"/>
    <property type="project" value="InterPro"/>
</dbReference>
<dbReference type="InterPro" id="IPR027387">
    <property type="entry name" value="Cytb/b6-like_sf"/>
</dbReference>
<comment type="cofactor">
    <cofactor evidence="1">
        <name>heme</name>
        <dbReference type="ChEBI" id="CHEBI:30413"/>
    </cofactor>
</comment>
<reference evidence="8 9" key="1">
    <citation type="submission" date="2019-06" db="EMBL/GenBank/DDBJ databases">
        <title>Sequencing the genomes of 1000 actinobacteria strains.</title>
        <authorList>
            <person name="Klenk H.-P."/>
        </authorList>
    </citation>
    <scope>NUCLEOTIDE SEQUENCE [LARGE SCALE GENOMIC DNA]</scope>
    <source>
        <strain evidence="8 9">DSM 46837</strain>
    </source>
</reference>
<keyword evidence="6" id="KW-1133">Transmembrane helix</keyword>
<evidence type="ECO:0000256" key="6">
    <source>
        <dbReference type="SAM" id="Phobius"/>
    </source>
</evidence>
<dbReference type="AlphaFoldDB" id="A0A543PEQ7"/>
<feature type="transmembrane region" description="Helical" evidence="6">
    <location>
        <begin position="255"/>
        <end position="275"/>
    </location>
</feature>
<dbReference type="InterPro" id="IPR036150">
    <property type="entry name" value="Cyt_b/b6_C_sf"/>
</dbReference>
<dbReference type="InterPro" id="IPR005797">
    <property type="entry name" value="Cyt_b/b6_N"/>
</dbReference>
<evidence type="ECO:0000256" key="4">
    <source>
        <dbReference type="ARBA" id="ARBA00029351"/>
    </source>
</evidence>
<dbReference type="SUPFAM" id="SSF81648">
    <property type="entry name" value="a domain/subunit of cytochrome bc1 complex (Ubiquinol-cytochrome c reductase)"/>
    <property type="match status" value="1"/>
</dbReference>
<feature type="transmembrane region" description="Helical" evidence="6">
    <location>
        <begin position="370"/>
        <end position="393"/>
    </location>
</feature>
<dbReference type="PROSITE" id="PS51002">
    <property type="entry name" value="CYTB_NTER"/>
    <property type="match status" value="1"/>
</dbReference>
<evidence type="ECO:0000313" key="8">
    <source>
        <dbReference type="EMBL" id="TQN42551.1"/>
    </source>
</evidence>
<feature type="transmembrane region" description="Helical" evidence="6">
    <location>
        <begin position="136"/>
        <end position="157"/>
    </location>
</feature>
<keyword evidence="6" id="KW-0812">Transmembrane</keyword>
<feature type="transmembrane region" description="Helical" evidence="6">
    <location>
        <begin position="201"/>
        <end position="224"/>
    </location>
</feature>
<dbReference type="GO" id="GO:0008121">
    <property type="term" value="F:quinol-cytochrome-c reductase activity"/>
    <property type="evidence" value="ECO:0007669"/>
    <property type="project" value="UniProtKB-EC"/>
</dbReference>
<comment type="catalytic activity">
    <reaction evidence="4">
        <text>a quinol + 2 Fe(III)-[cytochrome c](out) = a quinone + 2 Fe(II)-[cytochrome c](out) + 2 H(+)(out)</text>
        <dbReference type="Rhea" id="RHEA:11484"/>
        <dbReference type="Rhea" id="RHEA-COMP:10350"/>
        <dbReference type="Rhea" id="RHEA-COMP:14399"/>
        <dbReference type="ChEBI" id="CHEBI:15378"/>
        <dbReference type="ChEBI" id="CHEBI:24646"/>
        <dbReference type="ChEBI" id="CHEBI:29033"/>
        <dbReference type="ChEBI" id="CHEBI:29034"/>
        <dbReference type="ChEBI" id="CHEBI:132124"/>
        <dbReference type="EC" id="7.1.1.8"/>
    </reaction>
</comment>
<comment type="caution">
    <text evidence="8">The sequence shown here is derived from an EMBL/GenBank/DDBJ whole genome shotgun (WGS) entry which is preliminary data.</text>
</comment>
<evidence type="ECO:0000256" key="2">
    <source>
        <dbReference type="ARBA" id="ARBA00012951"/>
    </source>
</evidence>
<dbReference type="GO" id="GO:0022904">
    <property type="term" value="P:respiratory electron transport chain"/>
    <property type="evidence" value="ECO:0007669"/>
    <property type="project" value="InterPro"/>
</dbReference>
<evidence type="ECO:0000256" key="5">
    <source>
        <dbReference type="ARBA" id="ARBA00029568"/>
    </source>
</evidence>
<accession>A0A543PEQ7</accession>
<dbReference type="InterPro" id="IPR016174">
    <property type="entry name" value="Di-haem_cyt_TM"/>
</dbReference>
<feature type="transmembrane region" description="Helical" evidence="6">
    <location>
        <begin position="325"/>
        <end position="345"/>
    </location>
</feature>
<feature type="transmembrane region" description="Helical" evidence="6">
    <location>
        <begin position="35"/>
        <end position="59"/>
    </location>
</feature>
<dbReference type="PANTHER" id="PTHR19271">
    <property type="entry name" value="CYTOCHROME B"/>
    <property type="match status" value="1"/>
</dbReference>
<evidence type="ECO:0000256" key="1">
    <source>
        <dbReference type="ARBA" id="ARBA00001971"/>
    </source>
</evidence>
<dbReference type="EC" id="7.1.1.8" evidence="2"/>
<dbReference type="EMBL" id="VFQE01000001">
    <property type="protein sequence ID" value="TQN42551.1"/>
    <property type="molecule type" value="Genomic_DNA"/>
</dbReference>
<dbReference type="SUPFAM" id="SSF81342">
    <property type="entry name" value="Transmembrane di-heme cytochromes"/>
    <property type="match status" value="1"/>
</dbReference>
<dbReference type="OrthoDB" id="9804503at2"/>
<dbReference type="RefSeq" id="WP_142025167.1">
    <property type="nucleotide sequence ID" value="NZ_VFQE01000001.1"/>
</dbReference>
<dbReference type="Proteomes" id="UP000319865">
    <property type="component" value="Unassembled WGS sequence"/>
</dbReference>
<organism evidence="8 9">
    <name type="scientific">Blastococcus colisei</name>
    <dbReference type="NCBI Taxonomy" id="1564162"/>
    <lineage>
        <taxon>Bacteria</taxon>
        <taxon>Bacillati</taxon>
        <taxon>Actinomycetota</taxon>
        <taxon>Actinomycetes</taxon>
        <taxon>Geodermatophilales</taxon>
        <taxon>Geodermatophilaceae</taxon>
        <taxon>Blastococcus</taxon>
    </lineage>
</organism>
<evidence type="ECO:0000256" key="3">
    <source>
        <dbReference type="ARBA" id="ARBA00016116"/>
    </source>
</evidence>
<keyword evidence="6" id="KW-0472">Membrane</keyword>
<feature type="domain" description="Cytochrome b/b6 N-terminal region profile" evidence="7">
    <location>
        <begin position="1"/>
        <end position="232"/>
    </location>
</feature>
<protein>
    <recommendedName>
        <fullName evidence="3">Cytochrome bc1 complex cytochrome b subunit</fullName>
        <ecNumber evidence="2">7.1.1.8</ecNumber>
    </recommendedName>
    <alternativeName>
        <fullName evidence="5">Cytochrome bc1 reductase complex subunit QcrB</fullName>
    </alternativeName>
</protein>
<proteinExistence type="predicted"/>
<evidence type="ECO:0000313" key="9">
    <source>
        <dbReference type="Proteomes" id="UP000319865"/>
    </source>
</evidence>
<gene>
    <name evidence="8" type="ORF">FHU33_1955</name>
</gene>
<dbReference type="PANTHER" id="PTHR19271:SF16">
    <property type="entry name" value="CYTOCHROME B"/>
    <property type="match status" value="1"/>
</dbReference>
<feature type="transmembrane region" description="Helical" evidence="6">
    <location>
        <begin position="405"/>
        <end position="426"/>
    </location>
</feature>
<sequence length="431" mass="45767">MTVAERLRTSGGGRTARNGAPRWLRELVVPTHWSMLLGPVAVVCFLVLLLTGVVLTFFYEPSAQPVVHDGSSALYAGRELPAAFSSVVTISEDVPGGQLLRRVHRVASYLFVATILGHLLRVFLGGAFRGRRATNYLLGMVLLLLAIVLGWTGQNLIYDVVTGSSVRIGHTIASSIPWLGPELAALVFGGPDASDAVPRLFWLHVLVLPVVFVAALGLHLWLVVRHRHTVLPRRRTPDGRTVVATASGEGLRSRLLLLGLLTAAVLVLASVLVPFGDVEHIGPFVPGAASNDMYPDWYLLFAEGGIALLPAVDVAVLGTTITNPLLGGVLLPGLIGVAVLGYPLVERLFRRRPAAELDVTERAVEAPGRVAFVTAVAVLVTVLSLGAASAVVAEILVVSPQSVMGVLRVALVAAPLLAAAVAYWYARRQRG</sequence>
<dbReference type="Gene3D" id="1.20.810.10">
    <property type="entry name" value="Cytochrome Bc1 Complex, Chain C"/>
    <property type="match status" value="1"/>
</dbReference>
<feature type="transmembrane region" description="Helical" evidence="6">
    <location>
        <begin position="106"/>
        <end position="124"/>
    </location>
</feature>
<dbReference type="GO" id="GO:0016020">
    <property type="term" value="C:membrane"/>
    <property type="evidence" value="ECO:0007669"/>
    <property type="project" value="InterPro"/>
</dbReference>
<keyword evidence="9" id="KW-1185">Reference proteome</keyword>